<feature type="region of interest" description="Disordered" evidence="2">
    <location>
        <begin position="1"/>
        <end position="78"/>
    </location>
</feature>
<comment type="caution">
    <text evidence="3">The sequence shown here is derived from an EMBL/GenBank/DDBJ whole genome shotgun (WGS) entry which is preliminary data.</text>
</comment>
<dbReference type="InterPro" id="IPR004323">
    <property type="entry name" value="Ion_tolerance_CutA"/>
</dbReference>
<feature type="compositionally biased region" description="Basic residues" evidence="2">
    <location>
        <begin position="58"/>
        <end position="74"/>
    </location>
</feature>
<evidence type="ECO:0000313" key="3">
    <source>
        <dbReference type="EMBL" id="GAA4990416.1"/>
    </source>
</evidence>
<reference evidence="4" key="1">
    <citation type="journal article" date="2019" name="Int. J. Syst. Evol. Microbiol.">
        <title>The Global Catalogue of Microorganisms (GCM) 10K type strain sequencing project: providing services to taxonomists for standard genome sequencing and annotation.</title>
        <authorList>
            <consortium name="The Broad Institute Genomics Platform"/>
            <consortium name="The Broad Institute Genome Sequencing Center for Infectious Disease"/>
            <person name="Wu L."/>
            <person name="Ma J."/>
        </authorList>
    </citation>
    <scope>NUCLEOTIDE SEQUENCE [LARGE SCALE GENOMIC DNA]</scope>
    <source>
        <strain evidence="4">JCM 17986</strain>
    </source>
</reference>
<dbReference type="Gene3D" id="3.30.70.120">
    <property type="match status" value="1"/>
</dbReference>
<gene>
    <name evidence="3" type="ORF">GCM10023205_72290</name>
</gene>
<accession>A0ABP9I8A9</accession>
<evidence type="ECO:0008006" key="5">
    <source>
        <dbReference type="Google" id="ProtNLM"/>
    </source>
</evidence>
<evidence type="ECO:0000313" key="4">
    <source>
        <dbReference type="Proteomes" id="UP001500466"/>
    </source>
</evidence>
<name>A0ABP9I8A9_9ACTN</name>
<dbReference type="SUPFAM" id="SSF54913">
    <property type="entry name" value="GlnB-like"/>
    <property type="match status" value="1"/>
</dbReference>
<dbReference type="PANTHER" id="PTHR23419">
    <property type="entry name" value="DIVALENT CATION TOLERANCE CUTA-RELATED"/>
    <property type="match status" value="1"/>
</dbReference>
<evidence type="ECO:0000256" key="2">
    <source>
        <dbReference type="SAM" id="MobiDB-lite"/>
    </source>
</evidence>
<sequence length="204" mass="22415">MRGAAKAAPCPKTRRTSRTPDSAPPRRRLRGSAALTASSSMSTHATRLGPKQQDRWRAPPRRRAPKPKPGRSLRKAPNLVRETLSAHGRPLRLDVYARAMTDFVQVSTTAPSQSDAERLARSAVATRLAATAQVAGPLTSFFWHAGELGEGPEWAVWLKTTTDMYPALQAHIINEHPWDKPEVTATPIVLGSAPYLEWIRQATT</sequence>
<dbReference type="Pfam" id="PF03091">
    <property type="entry name" value="CutA1"/>
    <property type="match status" value="1"/>
</dbReference>
<dbReference type="PANTHER" id="PTHR23419:SF8">
    <property type="entry name" value="FI09726P"/>
    <property type="match status" value="1"/>
</dbReference>
<organism evidence="3 4">
    <name type="scientific">Yinghuangia aomiensis</name>
    <dbReference type="NCBI Taxonomy" id="676205"/>
    <lineage>
        <taxon>Bacteria</taxon>
        <taxon>Bacillati</taxon>
        <taxon>Actinomycetota</taxon>
        <taxon>Actinomycetes</taxon>
        <taxon>Kitasatosporales</taxon>
        <taxon>Streptomycetaceae</taxon>
        <taxon>Yinghuangia</taxon>
    </lineage>
</organism>
<evidence type="ECO:0000256" key="1">
    <source>
        <dbReference type="ARBA" id="ARBA00010169"/>
    </source>
</evidence>
<dbReference type="EMBL" id="BAABHS010000039">
    <property type="protein sequence ID" value="GAA4990416.1"/>
    <property type="molecule type" value="Genomic_DNA"/>
</dbReference>
<comment type="similarity">
    <text evidence="1">Belongs to the CutA family.</text>
</comment>
<keyword evidence="4" id="KW-1185">Reference proteome</keyword>
<dbReference type="InterPro" id="IPR011322">
    <property type="entry name" value="N-reg_PII-like_a/b"/>
</dbReference>
<proteinExistence type="inferred from homology"/>
<dbReference type="InterPro" id="IPR015867">
    <property type="entry name" value="N-reg_PII/ATP_PRibTrfase_C"/>
</dbReference>
<dbReference type="Proteomes" id="UP001500466">
    <property type="component" value="Unassembled WGS sequence"/>
</dbReference>
<feature type="compositionally biased region" description="Low complexity" evidence="2">
    <location>
        <begin position="32"/>
        <end position="46"/>
    </location>
</feature>
<protein>
    <recommendedName>
        <fullName evidence="5">Divalent-cation tolerance protein CutA</fullName>
    </recommendedName>
</protein>